<protein>
    <submittedName>
        <fullName evidence="5">Phage protein</fullName>
    </submittedName>
</protein>
<keyword evidence="4" id="KW-1185">Reference proteome</keyword>
<sequence>MNDKEDILAYDNTVNDLCGFSDSWSRIIYALHTMHDYRGMESVSVRVLDEYQIRPGCYVYEVIKENVQRRTLCRPMKFSYQYLKITYEDPKDETCEPEITIEDMTQLRGNIRK</sequence>
<reference evidence="2 4" key="3">
    <citation type="submission" date="2019-07" db="EMBL/GenBank/DDBJ databases">
        <authorList>
            <person name="Jastrzebski P J."/>
            <person name="Paukszto L."/>
            <person name="Jastrzebski P J."/>
        </authorList>
    </citation>
    <scope>NUCLEOTIDE SEQUENCE [LARGE SCALE GENOMIC DNA]</scope>
    <source>
        <strain evidence="2 4">WMS-il1</strain>
    </source>
</reference>
<dbReference type="Proteomes" id="UP000321570">
    <property type="component" value="Unassembled WGS sequence"/>
</dbReference>
<evidence type="ECO:0000313" key="2">
    <source>
        <dbReference type="EMBL" id="VUZ57795.1"/>
    </source>
</evidence>
<evidence type="ECO:0000313" key="3">
    <source>
        <dbReference type="Proteomes" id="UP000274504"/>
    </source>
</evidence>
<name>A0A0R3SD76_HYMDI</name>
<reference evidence="5" key="1">
    <citation type="submission" date="2017-02" db="UniProtKB">
        <authorList>
            <consortium name="WormBaseParasite"/>
        </authorList>
    </citation>
    <scope>IDENTIFICATION</scope>
</reference>
<dbReference type="Proteomes" id="UP000274504">
    <property type="component" value="Unassembled WGS sequence"/>
</dbReference>
<reference evidence="1 3" key="2">
    <citation type="submission" date="2018-11" db="EMBL/GenBank/DDBJ databases">
        <authorList>
            <consortium name="Pathogen Informatics"/>
        </authorList>
    </citation>
    <scope>NUCLEOTIDE SEQUENCE [LARGE SCALE GENOMIC DNA]</scope>
</reference>
<gene>
    <name evidence="1" type="ORF">HDID_LOCUS2612</name>
    <name evidence="2" type="ORF">WMSIL1_LOCUS15012</name>
</gene>
<evidence type="ECO:0000313" key="5">
    <source>
        <dbReference type="WBParaSite" id="HDID_0000261101-mRNA-1"/>
    </source>
</evidence>
<dbReference type="WBParaSite" id="HDID_0000261101-mRNA-1">
    <property type="protein sequence ID" value="HDID_0000261101-mRNA-1"/>
    <property type="gene ID" value="HDID_0000261101"/>
</dbReference>
<dbReference type="AlphaFoldDB" id="A0A0R3SD76"/>
<accession>A0A0R3SD76</accession>
<proteinExistence type="predicted"/>
<evidence type="ECO:0000313" key="4">
    <source>
        <dbReference type="Proteomes" id="UP000321570"/>
    </source>
</evidence>
<dbReference type="EMBL" id="CABIJS010000719">
    <property type="protein sequence ID" value="VUZ57795.1"/>
    <property type="molecule type" value="Genomic_DNA"/>
</dbReference>
<dbReference type="EMBL" id="UYSG01000666">
    <property type="protein sequence ID" value="VDL20272.1"/>
    <property type="molecule type" value="Genomic_DNA"/>
</dbReference>
<organism evidence="5">
    <name type="scientific">Hymenolepis diminuta</name>
    <name type="common">Rat tapeworm</name>
    <dbReference type="NCBI Taxonomy" id="6216"/>
    <lineage>
        <taxon>Eukaryota</taxon>
        <taxon>Metazoa</taxon>
        <taxon>Spiralia</taxon>
        <taxon>Lophotrochozoa</taxon>
        <taxon>Platyhelminthes</taxon>
        <taxon>Cestoda</taxon>
        <taxon>Eucestoda</taxon>
        <taxon>Cyclophyllidea</taxon>
        <taxon>Hymenolepididae</taxon>
        <taxon>Hymenolepis</taxon>
    </lineage>
</organism>
<evidence type="ECO:0000313" key="1">
    <source>
        <dbReference type="EMBL" id="VDL20272.1"/>
    </source>
</evidence>